<dbReference type="InterPro" id="IPR004155">
    <property type="entry name" value="PBS_lyase_HEAT"/>
</dbReference>
<evidence type="ECO:0000259" key="2">
    <source>
        <dbReference type="SMART" id="SM00932"/>
    </source>
</evidence>
<accession>A0A1I1ZTZ4</accession>
<dbReference type="STRING" id="930128.SAMN05192532_101440"/>
<dbReference type="SMART" id="SM00567">
    <property type="entry name" value="EZ_HEAT"/>
    <property type="match status" value="4"/>
</dbReference>
<dbReference type="InterPro" id="IPR036498">
    <property type="entry name" value="Nfu/NifU_N_sf"/>
</dbReference>
<dbReference type="EMBL" id="FONT01000001">
    <property type="protein sequence ID" value="SFE35077.1"/>
    <property type="molecule type" value="Genomic_DNA"/>
</dbReference>
<dbReference type="RefSeq" id="WP_091656754.1">
    <property type="nucleotide sequence ID" value="NZ_FONT01000001.1"/>
</dbReference>
<comment type="function">
    <text evidence="1">Catalyzes the hydroxylation of the N(6)-(4-aminobutyl)-L-lysine intermediate produced by deoxyhypusine synthase/DHPS on a critical lysine of the eukaryotic translation initiation factor 5A/eIF-5A. This is the second step of the post-translational modification of that lysine into an unusual amino acid residue named hypusine. Hypusination is unique to mature eIF-5A factor and is essential for its function.</text>
</comment>
<keyword evidence="4" id="KW-1185">Reference proteome</keyword>
<evidence type="ECO:0000313" key="4">
    <source>
        <dbReference type="Proteomes" id="UP000199516"/>
    </source>
</evidence>
<dbReference type="InterPro" id="IPR014824">
    <property type="entry name" value="Nfu/NifU_N"/>
</dbReference>
<dbReference type="Gene3D" id="3.30.1370.70">
    <property type="entry name" value="Scaffold protein Nfu/NifU, N-terminal domain"/>
    <property type="match status" value="1"/>
</dbReference>
<dbReference type="Proteomes" id="UP000199516">
    <property type="component" value="Unassembled WGS sequence"/>
</dbReference>
<gene>
    <name evidence="3" type="ORF">SAMN05192532_101440</name>
</gene>
<dbReference type="InterPro" id="IPR021133">
    <property type="entry name" value="HEAT_type_2"/>
</dbReference>
<dbReference type="PANTHER" id="PTHR12697">
    <property type="entry name" value="PBS LYASE HEAT-LIKE PROTEIN"/>
    <property type="match status" value="1"/>
</dbReference>
<dbReference type="InterPro" id="IPR025989">
    <property type="entry name" value="Virulence_F_dom"/>
</dbReference>
<dbReference type="Pfam" id="PF13646">
    <property type="entry name" value="HEAT_2"/>
    <property type="match status" value="1"/>
</dbReference>
<dbReference type="InterPro" id="IPR011989">
    <property type="entry name" value="ARM-like"/>
</dbReference>
<protein>
    <submittedName>
        <fullName evidence="3">HEAT repeat-containing protein</fullName>
    </submittedName>
</protein>
<sequence length="383" mass="43033">MKIISIEPTPSPNTMKLTLNTTLPSGTSNNYSLKNKDEAPEMIQTLFDIEGIKGVYHVADFMAVERHSKVDWKVILPQVRAAFGEENTDSSSAATEKEEAFGEVQIQLQTFKGIPMQLKLVAGEEEKREGLPTRFQDAAFKAQKDDDNIVMERQWVDHGVRYGNDLDAIGKEVAEEVDAAYSNERLDRLVNKAQHGKNEETQDQPRYIKVTAEMLDDPDWRNRYAALEQMDPSEDDLPVLEKALHDEKASVRRQAVVCIGMVEKPLILPLLRQALQDKSVTVRRTAGDCFSDLGDKAGVPAMVEALKDSSKLVRWRAAMFLYEVGDETAVDALREAADDPEFEVAMQAKMALERIEGGEEAKGSVWKQMTDMLEEKKKAKKNN</sequence>
<evidence type="ECO:0000256" key="1">
    <source>
        <dbReference type="ARBA" id="ARBA00045876"/>
    </source>
</evidence>
<dbReference type="AlphaFoldDB" id="A0A1I1ZTZ4"/>
<dbReference type="InterPro" id="IPR016024">
    <property type="entry name" value="ARM-type_fold"/>
</dbReference>
<dbReference type="SUPFAM" id="SSF110836">
    <property type="entry name" value="Hypothetical protein SAV1430"/>
    <property type="match status" value="1"/>
</dbReference>
<dbReference type="SUPFAM" id="SSF48371">
    <property type="entry name" value="ARM repeat"/>
    <property type="match status" value="1"/>
</dbReference>
<dbReference type="OrthoDB" id="420201at2"/>
<dbReference type="Gene3D" id="1.25.10.10">
    <property type="entry name" value="Leucine-rich Repeat Variant"/>
    <property type="match status" value="1"/>
</dbReference>
<dbReference type="GO" id="GO:0016491">
    <property type="term" value="F:oxidoreductase activity"/>
    <property type="evidence" value="ECO:0007669"/>
    <property type="project" value="TreeGrafter"/>
</dbReference>
<evidence type="ECO:0000313" key="3">
    <source>
        <dbReference type="EMBL" id="SFE35077.1"/>
    </source>
</evidence>
<name>A0A1I1ZTZ4_9BACI</name>
<reference evidence="3 4" key="1">
    <citation type="submission" date="2016-10" db="EMBL/GenBank/DDBJ databases">
        <authorList>
            <person name="de Groot N.N."/>
        </authorList>
    </citation>
    <scope>NUCLEOTIDE SEQUENCE [LARGE SCALE GENOMIC DNA]</scope>
    <source>
        <strain evidence="3 4">DSM 23995</strain>
    </source>
</reference>
<dbReference type="PROSITE" id="PS50077">
    <property type="entry name" value="HEAT_REPEAT"/>
    <property type="match status" value="1"/>
</dbReference>
<dbReference type="Pfam" id="PF08712">
    <property type="entry name" value="Nfu_N"/>
    <property type="match status" value="1"/>
</dbReference>
<feature type="domain" description="Scaffold protein Nfu/NifU N-terminal" evidence="2">
    <location>
        <begin position="4"/>
        <end position="90"/>
    </location>
</feature>
<proteinExistence type="predicted"/>
<dbReference type="SMART" id="SM00932">
    <property type="entry name" value="Nfu_N"/>
    <property type="match status" value="1"/>
</dbReference>
<dbReference type="Pfam" id="PF13769">
    <property type="entry name" value="Virulence_fact"/>
    <property type="match status" value="1"/>
</dbReference>
<organism evidence="3 4">
    <name type="scientific">Alteribacillus iranensis</name>
    <dbReference type="NCBI Taxonomy" id="930128"/>
    <lineage>
        <taxon>Bacteria</taxon>
        <taxon>Bacillati</taxon>
        <taxon>Bacillota</taxon>
        <taxon>Bacilli</taxon>
        <taxon>Bacillales</taxon>
        <taxon>Bacillaceae</taxon>
        <taxon>Alteribacillus</taxon>
    </lineage>
</organism>
<dbReference type="PANTHER" id="PTHR12697:SF37">
    <property type="entry name" value="CONSERVED VIRULENCE FACTOR C"/>
    <property type="match status" value="1"/>
</dbReference>